<keyword evidence="3" id="KW-0547">Nucleotide-binding</keyword>
<dbReference type="Gene3D" id="3.40.50.720">
    <property type="entry name" value="NAD(P)-binding Rossmann-like Domain"/>
    <property type="match status" value="1"/>
</dbReference>
<dbReference type="Pfam" id="PF01225">
    <property type="entry name" value="Mur_ligase"/>
    <property type="match status" value="1"/>
</dbReference>
<gene>
    <name evidence="3" type="primary">murC</name>
    <name evidence="7" type="ORF">Lyticum_00367</name>
</gene>
<keyword evidence="8" id="KW-1185">Reference proteome</keyword>
<dbReference type="GO" id="GO:0008360">
    <property type="term" value="P:regulation of cell shape"/>
    <property type="evidence" value="ECO:0007669"/>
    <property type="project" value="UniProtKB-KW"/>
</dbReference>
<dbReference type="GO" id="GO:0071555">
    <property type="term" value="P:cell wall organization"/>
    <property type="evidence" value="ECO:0007669"/>
    <property type="project" value="UniProtKB-KW"/>
</dbReference>
<feature type="binding site" evidence="3">
    <location>
        <begin position="123"/>
        <end position="129"/>
    </location>
    <ligand>
        <name>ATP</name>
        <dbReference type="ChEBI" id="CHEBI:30616"/>
    </ligand>
</feature>
<evidence type="ECO:0000256" key="1">
    <source>
        <dbReference type="ARBA" id="ARBA00004496"/>
    </source>
</evidence>
<dbReference type="Proteomes" id="UP001289135">
    <property type="component" value="Unassembled WGS sequence"/>
</dbReference>
<comment type="caution">
    <text evidence="7">The sequence shown here is derived from an EMBL/GenBank/DDBJ whole genome shotgun (WGS) entry which is preliminary data.</text>
</comment>
<protein>
    <recommendedName>
        <fullName evidence="3 4">UDP-N-acetylmuramate--L-alanine ligase</fullName>
        <ecNumber evidence="3 4">6.3.2.8</ecNumber>
    </recommendedName>
    <alternativeName>
        <fullName evidence="3">UDP-N-acetylmuramoyl-L-alanine synthetase</fullName>
    </alternativeName>
</protein>
<organism evidence="7 8">
    <name type="scientific">Lyticum sinuosum</name>
    <dbReference type="NCBI Taxonomy" id="1332059"/>
    <lineage>
        <taxon>Bacteria</taxon>
        <taxon>Pseudomonadati</taxon>
        <taxon>Pseudomonadota</taxon>
        <taxon>Alphaproteobacteria</taxon>
        <taxon>Rickettsiales</taxon>
        <taxon>Lyticum</taxon>
    </lineage>
</organism>
<keyword evidence="3 7" id="KW-0436">Ligase</keyword>
<dbReference type="RefSeq" id="WP_322498618.1">
    <property type="nucleotide sequence ID" value="NZ_JARGYU010000001.1"/>
</dbReference>
<keyword evidence="3" id="KW-0131">Cell cycle</keyword>
<dbReference type="GO" id="GO:0005737">
    <property type="term" value="C:cytoplasm"/>
    <property type="evidence" value="ECO:0007669"/>
    <property type="project" value="UniProtKB-SubCell"/>
</dbReference>
<dbReference type="Pfam" id="PF08245">
    <property type="entry name" value="Mur_ligase_M"/>
    <property type="match status" value="1"/>
</dbReference>
<dbReference type="EMBL" id="JARGYU010000001">
    <property type="protein sequence ID" value="MDZ5761200.1"/>
    <property type="molecule type" value="Genomic_DNA"/>
</dbReference>
<keyword evidence="3" id="KW-0067">ATP-binding</keyword>
<dbReference type="InterPro" id="IPR036565">
    <property type="entry name" value="Mur-like_cat_sf"/>
</dbReference>
<dbReference type="InterPro" id="IPR036615">
    <property type="entry name" value="Mur_ligase_C_dom_sf"/>
</dbReference>
<dbReference type="SUPFAM" id="SSF53623">
    <property type="entry name" value="MurD-like peptide ligases, catalytic domain"/>
    <property type="match status" value="1"/>
</dbReference>
<keyword evidence="3" id="KW-0961">Cell wall biogenesis/degradation</keyword>
<evidence type="ECO:0000259" key="5">
    <source>
        <dbReference type="Pfam" id="PF01225"/>
    </source>
</evidence>
<sequence length="515" mass="58613">MINFSHLWSLINSSKKIHMLGICGIGVSALAMLYSSRNLNVQGSDKEKNYITEILEKYGINVFIPHNDSNIDNDTELVIVSSAIKEDNIELIKAKNNNIKIISRAEALAAIKTTFINTISITGTHGKTTTTAMVASVLSIFNPTVVNGGIMNSTNCNLINGSNKLLILESDESDGSFLILKGNINIITNIEEEHIDYYGNTENFIKTFIDFIISLINDRYHLIVFGDDKYFIKIQSLLEEKRINKNSFEKIITYGFNDYNDVIIKKYSTSNKGIFFELSINNNLLSEFDLSKENKINDIIKLNNSNFFIPCYGLHNIENATAAIIAGSLSGLETNEIFNGLSRFSGVKRRFTFLGHLYNMTSKNISIFEDYAHHPTEIKSVVEITDTWKKYHNQGMGRIILIIQPHRYSRFSQCYEKFIECIISLNTVDIIFIMPIFEAGENPYEYFINNNRINNKKASILLVNEILEKKLRKNVFFLEEKKFLINIEKVIEPNDIIVCTGAGDINKYAKLLIKK</sequence>
<keyword evidence="3" id="KW-0573">Peptidoglycan synthesis</keyword>
<proteinExistence type="inferred from homology"/>
<dbReference type="Gene3D" id="3.90.190.20">
    <property type="entry name" value="Mur ligase, C-terminal domain"/>
    <property type="match status" value="1"/>
</dbReference>
<dbReference type="GO" id="GO:0051301">
    <property type="term" value="P:cell division"/>
    <property type="evidence" value="ECO:0007669"/>
    <property type="project" value="UniProtKB-KW"/>
</dbReference>
<reference evidence="7" key="1">
    <citation type="submission" date="2023-02" db="EMBL/GenBank/DDBJ databases">
        <title>Host association and intracellularity evolved multiple times independently in the Rickettsiales.</title>
        <authorList>
            <person name="Castelli M."/>
            <person name="Nardi T."/>
            <person name="Gammuto L."/>
            <person name="Bellinzona G."/>
            <person name="Sabaneyeva E."/>
            <person name="Potekhin A."/>
            <person name="Serra V."/>
            <person name="Petroni G."/>
            <person name="Sassera D."/>
        </authorList>
    </citation>
    <scope>NUCLEOTIDE SEQUENCE</scope>
    <source>
        <strain evidence="7">USBL-36I1</strain>
    </source>
</reference>
<dbReference type="InterPro" id="IPR050061">
    <property type="entry name" value="MurCDEF_pg_biosynth"/>
</dbReference>
<dbReference type="NCBIfam" id="TIGR01082">
    <property type="entry name" value="murC"/>
    <property type="match status" value="1"/>
</dbReference>
<dbReference type="GO" id="GO:0009252">
    <property type="term" value="P:peptidoglycan biosynthetic process"/>
    <property type="evidence" value="ECO:0007669"/>
    <property type="project" value="UniProtKB-UniRule"/>
</dbReference>
<dbReference type="GO" id="GO:0008763">
    <property type="term" value="F:UDP-N-acetylmuramate-L-alanine ligase activity"/>
    <property type="evidence" value="ECO:0007669"/>
    <property type="project" value="UniProtKB-UniRule"/>
</dbReference>
<dbReference type="GO" id="GO:0005524">
    <property type="term" value="F:ATP binding"/>
    <property type="evidence" value="ECO:0007669"/>
    <property type="project" value="UniProtKB-UniRule"/>
</dbReference>
<accession>A0AAE4VJJ8</accession>
<dbReference type="EC" id="6.3.2.8" evidence="3 4"/>
<dbReference type="InterPro" id="IPR013221">
    <property type="entry name" value="Mur_ligase_cen"/>
</dbReference>
<feature type="domain" description="Mur ligase central" evidence="6">
    <location>
        <begin position="121"/>
        <end position="326"/>
    </location>
</feature>
<dbReference type="SUPFAM" id="SSF53244">
    <property type="entry name" value="MurD-like peptide ligases, peptide-binding domain"/>
    <property type="match status" value="1"/>
</dbReference>
<dbReference type="PANTHER" id="PTHR43445">
    <property type="entry name" value="UDP-N-ACETYLMURAMATE--L-ALANINE LIGASE-RELATED"/>
    <property type="match status" value="1"/>
</dbReference>
<evidence type="ECO:0000259" key="6">
    <source>
        <dbReference type="Pfam" id="PF08245"/>
    </source>
</evidence>
<dbReference type="AlphaFoldDB" id="A0AAE4VJJ8"/>
<keyword evidence="3" id="KW-0963">Cytoplasm</keyword>
<feature type="domain" description="Mur ligase N-terminal catalytic" evidence="5">
    <location>
        <begin position="16"/>
        <end position="111"/>
    </location>
</feature>
<keyword evidence="3" id="KW-0132">Cell division</keyword>
<comment type="subcellular location">
    <subcellularLocation>
        <location evidence="1 3">Cytoplasm</location>
    </subcellularLocation>
</comment>
<comment type="similarity">
    <text evidence="3">Belongs to the MurCDEF family.</text>
</comment>
<comment type="function">
    <text evidence="3">Cell wall formation.</text>
</comment>
<dbReference type="Gene3D" id="3.40.1190.10">
    <property type="entry name" value="Mur-like, catalytic domain"/>
    <property type="match status" value="1"/>
</dbReference>
<dbReference type="InterPro" id="IPR000713">
    <property type="entry name" value="Mur_ligase_N"/>
</dbReference>
<evidence type="ECO:0000313" key="8">
    <source>
        <dbReference type="Proteomes" id="UP001289135"/>
    </source>
</evidence>
<evidence type="ECO:0000256" key="2">
    <source>
        <dbReference type="ARBA" id="ARBA00004752"/>
    </source>
</evidence>
<evidence type="ECO:0000313" key="7">
    <source>
        <dbReference type="EMBL" id="MDZ5761200.1"/>
    </source>
</evidence>
<evidence type="ECO:0000256" key="3">
    <source>
        <dbReference type="HAMAP-Rule" id="MF_00046"/>
    </source>
</evidence>
<comment type="catalytic activity">
    <reaction evidence="3">
        <text>UDP-N-acetyl-alpha-D-muramate + L-alanine + ATP = UDP-N-acetyl-alpha-D-muramoyl-L-alanine + ADP + phosphate + H(+)</text>
        <dbReference type="Rhea" id="RHEA:23372"/>
        <dbReference type="ChEBI" id="CHEBI:15378"/>
        <dbReference type="ChEBI" id="CHEBI:30616"/>
        <dbReference type="ChEBI" id="CHEBI:43474"/>
        <dbReference type="ChEBI" id="CHEBI:57972"/>
        <dbReference type="ChEBI" id="CHEBI:70757"/>
        <dbReference type="ChEBI" id="CHEBI:83898"/>
        <dbReference type="ChEBI" id="CHEBI:456216"/>
        <dbReference type="EC" id="6.3.2.8"/>
    </reaction>
</comment>
<dbReference type="SUPFAM" id="SSF51984">
    <property type="entry name" value="MurCD N-terminal domain"/>
    <property type="match status" value="1"/>
</dbReference>
<dbReference type="HAMAP" id="MF_00046">
    <property type="entry name" value="MurC"/>
    <property type="match status" value="1"/>
</dbReference>
<dbReference type="PANTHER" id="PTHR43445:SF3">
    <property type="entry name" value="UDP-N-ACETYLMURAMATE--L-ALANINE LIGASE"/>
    <property type="match status" value="1"/>
</dbReference>
<keyword evidence="3" id="KW-0133">Cell shape</keyword>
<name>A0AAE4VJJ8_9RICK</name>
<evidence type="ECO:0000256" key="4">
    <source>
        <dbReference type="NCBIfam" id="TIGR01082"/>
    </source>
</evidence>
<comment type="pathway">
    <text evidence="2 3">Cell wall biogenesis; peptidoglycan biosynthesis.</text>
</comment>
<dbReference type="InterPro" id="IPR005758">
    <property type="entry name" value="UDP-N-AcMur_Ala_ligase_MurC"/>
</dbReference>